<name>A0A8E2EYC7_9PEZI</name>
<keyword evidence="10" id="KW-1185">Reference proteome</keyword>
<dbReference type="GO" id="GO:0016973">
    <property type="term" value="P:poly(A)+ mRNA export from nucleus"/>
    <property type="evidence" value="ECO:0007669"/>
    <property type="project" value="TreeGrafter"/>
</dbReference>
<keyword evidence="1" id="KW-0805">Transcription regulation</keyword>
<dbReference type="OrthoDB" id="21124at2759"/>
<evidence type="ECO:0000256" key="5">
    <source>
        <dbReference type="ARBA" id="ARBA00037992"/>
    </source>
</evidence>
<feature type="compositionally biased region" description="Basic and acidic residues" evidence="7">
    <location>
        <begin position="17"/>
        <end position="29"/>
    </location>
</feature>
<dbReference type="AlphaFoldDB" id="A0A8E2EYC7"/>
<feature type="compositionally biased region" description="Basic and acidic residues" evidence="7">
    <location>
        <begin position="181"/>
        <end position="198"/>
    </location>
</feature>
<dbReference type="PANTHER" id="PTHR46010:SF1">
    <property type="entry name" value="PROTEIN IWS1 HOMOLOG"/>
    <property type="match status" value="1"/>
</dbReference>
<dbReference type="InterPro" id="IPR017923">
    <property type="entry name" value="TFIIS_N"/>
</dbReference>
<feature type="compositionally biased region" description="Acidic residues" evidence="7">
    <location>
        <begin position="49"/>
        <end position="63"/>
    </location>
</feature>
<dbReference type="EMBL" id="KV749920">
    <property type="protein sequence ID" value="OCL07182.1"/>
    <property type="molecule type" value="Genomic_DNA"/>
</dbReference>
<comment type="similarity">
    <text evidence="5">Belongs to the IWS1 family.</text>
</comment>
<feature type="compositionally biased region" description="Acidic residues" evidence="7">
    <location>
        <begin position="73"/>
        <end position="83"/>
    </location>
</feature>
<feature type="region of interest" description="Disordered" evidence="7">
    <location>
        <begin position="1"/>
        <end position="224"/>
    </location>
</feature>
<dbReference type="GO" id="GO:0005634">
    <property type="term" value="C:nucleus"/>
    <property type="evidence" value="ECO:0007669"/>
    <property type="project" value="UniProtKB-SubCell"/>
</dbReference>
<evidence type="ECO:0000313" key="10">
    <source>
        <dbReference type="Proteomes" id="UP000250140"/>
    </source>
</evidence>
<dbReference type="InterPro" id="IPR035441">
    <property type="entry name" value="TFIIS/LEDGF_dom_sf"/>
</dbReference>
<evidence type="ECO:0000256" key="1">
    <source>
        <dbReference type="ARBA" id="ARBA00023015"/>
    </source>
</evidence>
<dbReference type="Gene3D" id="1.20.930.10">
    <property type="entry name" value="Conserved domain common to transcription factors TFIIS, elongin A, CRSP70"/>
    <property type="match status" value="1"/>
</dbReference>
<keyword evidence="2" id="KW-0804">Transcription</keyword>
<evidence type="ECO:0000256" key="4">
    <source>
        <dbReference type="ARBA" id="ARBA00037349"/>
    </source>
</evidence>
<sequence>MEDVSPPSSPDPSRLPEAGHDPADPLRPEIDEENSTPNPPIANPTLDMEATEEQDKDDEDDDHLSDAESALSEVDEAQFEDFDPANIAIEDRPAIAVDETNVALIGVHKRKRTEGDGDGEGKKKKKRDNRRERPRKSKKRRDEDEQLSGGEEVEGRRRTKRKEGGRARGATPEEDNENLTPEERRRRALDRAMDEAVRKQGTSRRRKKDGIDLEQMADAEIEDMRRRMTDAAKADNEGRDRGEPAQHKLKLLPEVVALLNKNTLKDSLVDPDINLLQAVRFFLEPLNDGSLPAYNIQRELFTALAKLPITKDGLVASGIGKVIMFYMKSKRPELNIKRQAERLFNDWTRPILRRTDDYRKKDFVEATYDPMKLPVRSANPASSQANARAKALETPRVFNRARIEGGPTSYTIVPKSNIQIPDQVRRAPGAAGDEAFRRMRAKQLGKSGRGGR</sequence>
<organism evidence="9 10">
    <name type="scientific">Glonium stellatum</name>
    <dbReference type="NCBI Taxonomy" id="574774"/>
    <lineage>
        <taxon>Eukaryota</taxon>
        <taxon>Fungi</taxon>
        <taxon>Dikarya</taxon>
        <taxon>Ascomycota</taxon>
        <taxon>Pezizomycotina</taxon>
        <taxon>Dothideomycetes</taxon>
        <taxon>Pleosporomycetidae</taxon>
        <taxon>Gloniales</taxon>
        <taxon>Gloniaceae</taxon>
        <taxon>Glonium</taxon>
    </lineage>
</organism>
<dbReference type="Pfam" id="PF08711">
    <property type="entry name" value="Med26"/>
    <property type="match status" value="1"/>
</dbReference>
<evidence type="ECO:0000256" key="6">
    <source>
        <dbReference type="PROSITE-ProRule" id="PRU00649"/>
    </source>
</evidence>
<keyword evidence="3 6" id="KW-0539">Nucleus</keyword>
<feature type="domain" description="TFIIS N-terminal" evidence="8">
    <location>
        <begin position="277"/>
        <end position="354"/>
    </location>
</feature>
<reference evidence="9 10" key="1">
    <citation type="journal article" date="2016" name="Nat. Commun.">
        <title>Ectomycorrhizal ecology is imprinted in the genome of the dominant symbiotic fungus Cenococcum geophilum.</title>
        <authorList>
            <consortium name="DOE Joint Genome Institute"/>
            <person name="Peter M."/>
            <person name="Kohler A."/>
            <person name="Ohm R.A."/>
            <person name="Kuo A."/>
            <person name="Krutzmann J."/>
            <person name="Morin E."/>
            <person name="Arend M."/>
            <person name="Barry K.W."/>
            <person name="Binder M."/>
            <person name="Choi C."/>
            <person name="Clum A."/>
            <person name="Copeland A."/>
            <person name="Grisel N."/>
            <person name="Haridas S."/>
            <person name="Kipfer T."/>
            <person name="LaButti K."/>
            <person name="Lindquist E."/>
            <person name="Lipzen A."/>
            <person name="Maire R."/>
            <person name="Meier B."/>
            <person name="Mihaltcheva S."/>
            <person name="Molinier V."/>
            <person name="Murat C."/>
            <person name="Poggeler S."/>
            <person name="Quandt C.A."/>
            <person name="Sperisen C."/>
            <person name="Tritt A."/>
            <person name="Tisserant E."/>
            <person name="Crous P.W."/>
            <person name="Henrissat B."/>
            <person name="Nehls U."/>
            <person name="Egli S."/>
            <person name="Spatafora J.W."/>
            <person name="Grigoriev I.V."/>
            <person name="Martin F.M."/>
        </authorList>
    </citation>
    <scope>NUCLEOTIDE SEQUENCE [LARGE SCALE GENOMIC DNA]</scope>
    <source>
        <strain evidence="9 10">CBS 207.34</strain>
    </source>
</reference>
<dbReference type="InterPro" id="IPR051037">
    <property type="entry name" value="RNAPII_TF_IWS1"/>
</dbReference>
<evidence type="ECO:0000256" key="2">
    <source>
        <dbReference type="ARBA" id="ARBA00023163"/>
    </source>
</evidence>
<dbReference type="PANTHER" id="PTHR46010">
    <property type="entry name" value="PROTEIN IWS1 HOMOLOG"/>
    <property type="match status" value="1"/>
</dbReference>
<feature type="compositionally biased region" description="Basic residues" evidence="7">
    <location>
        <begin position="122"/>
        <end position="139"/>
    </location>
</feature>
<proteinExistence type="inferred from homology"/>
<accession>A0A8E2EYC7</accession>
<comment type="subcellular location">
    <subcellularLocation>
        <location evidence="6">Nucleus</location>
    </subcellularLocation>
</comment>
<evidence type="ECO:0000313" key="9">
    <source>
        <dbReference type="EMBL" id="OCL07182.1"/>
    </source>
</evidence>
<evidence type="ECO:0000259" key="8">
    <source>
        <dbReference type="PROSITE" id="PS51319"/>
    </source>
</evidence>
<dbReference type="FunFam" id="1.20.930.10:FF:000003">
    <property type="entry name" value="Putative Transcription factor IWS1"/>
    <property type="match status" value="1"/>
</dbReference>
<evidence type="ECO:0000256" key="7">
    <source>
        <dbReference type="SAM" id="MobiDB-lite"/>
    </source>
</evidence>
<dbReference type="PROSITE" id="PS51319">
    <property type="entry name" value="TFIIS_N"/>
    <property type="match status" value="1"/>
</dbReference>
<evidence type="ECO:0000256" key="3">
    <source>
        <dbReference type="ARBA" id="ARBA00023242"/>
    </source>
</evidence>
<comment type="function">
    <text evidence="4">Transcription factor involved in RNA polymerase II transcription regulation. May function in both SPT15/TBP post-recruitment and recruitment steps of transcription.</text>
</comment>
<dbReference type="Proteomes" id="UP000250140">
    <property type="component" value="Unassembled WGS sequence"/>
</dbReference>
<protein>
    <recommendedName>
        <fullName evidence="8">TFIIS N-terminal domain-containing protein</fullName>
    </recommendedName>
</protein>
<gene>
    <name evidence="9" type="ORF">AOQ84DRAFT_355098</name>
</gene>